<evidence type="ECO:0000313" key="2">
    <source>
        <dbReference type="EMBL" id="KAH9527183.1"/>
    </source>
</evidence>
<reference evidence="2" key="1">
    <citation type="submission" date="2013-05" db="EMBL/GenBank/DDBJ databases">
        <authorList>
            <person name="Yim A.K.Y."/>
            <person name="Chan T.F."/>
            <person name="Ji K.M."/>
            <person name="Liu X.Y."/>
            <person name="Zhou J.W."/>
            <person name="Li R.Q."/>
            <person name="Yang K.Y."/>
            <person name="Li J."/>
            <person name="Li M."/>
            <person name="Law P.T.W."/>
            <person name="Wu Y.L."/>
            <person name="Cai Z.L."/>
            <person name="Qin H."/>
            <person name="Bao Y."/>
            <person name="Leung R.K.K."/>
            <person name="Ng P.K.S."/>
            <person name="Zou J."/>
            <person name="Zhong X.J."/>
            <person name="Ran P.X."/>
            <person name="Zhong N.S."/>
            <person name="Liu Z.G."/>
            <person name="Tsui S.K.W."/>
        </authorList>
    </citation>
    <scope>NUCLEOTIDE SEQUENCE</scope>
    <source>
        <strain evidence="2">Derf</strain>
        <tissue evidence="2">Whole organism</tissue>
    </source>
</reference>
<keyword evidence="3" id="KW-1185">Reference proteome</keyword>
<protein>
    <submittedName>
        <fullName evidence="2">Uncharacterized protein</fullName>
    </submittedName>
</protein>
<organism evidence="2 3">
    <name type="scientific">Dermatophagoides farinae</name>
    <name type="common">American house dust mite</name>
    <dbReference type="NCBI Taxonomy" id="6954"/>
    <lineage>
        <taxon>Eukaryota</taxon>
        <taxon>Metazoa</taxon>
        <taxon>Ecdysozoa</taxon>
        <taxon>Arthropoda</taxon>
        <taxon>Chelicerata</taxon>
        <taxon>Arachnida</taxon>
        <taxon>Acari</taxon>
        <taxon>Acariformes</taxon>
        <taxon>Sarcoptiformes</taxon>
        <taxon>Astigmata</taxon>
        <taxon>Psoroptidia</taxon>
        <taxon>Analgoidea</taxon>
        <taxon>Pyroglyphidae</taxon>
        <taxon>Dermatophagoidinae</taxon>
        <taxon>Dermatophagoides</taxon>
    </lineage>
</organism>
<evidence type="ECO:0000256" key="1">
    <source>
        <dbReference type="SAM" id="MobiDB-lite"/>
    </source>
</evidence>
<proteinExistence type="predicted"/>
<dbReference type="AlphaFoldDB" id="A0A922L9F3"/>
<feature type="compositionally biased region" description="Low complexity" evidence="1">
    <location>
        <begin position="74"/>
        <end position="85"/>
    </location>
</feature>
<gene>
    <name evidence="2" type="ORF">DERF_001219</name>
</gene>
<evidence type="ECO:0000313" key="3">
    <source>
        <dbReference type="Proteomes" id="UP000790347"/>
    </source>
</evidence>
<dbReference type="EMBL" id="ASGP02000001">
    <property type="protein sequence ID" value="KAH9527183.1"/>
    <property type="molecule type" value="Genomic_DNA"/>
</dbReference>
<comment type="caution">
    <text evidence="2">The sequence shown here is derived from an EMBL/GenBank/DDBJ whole genome shotgun (WGS) entry which is preliminary data.</text>
</comment>
<feature type="region of interest" description="Disordered" evidence="1">
    <location>
        <begin position="73"/>
        <end position="110"/>
    </location>
</feature>
<accession>A0A922L9F3</accession>
<dbReference type="Proteomes" id="UP000790347">
    <property type="component" value="Unassembled WGS sequence"/>
</dbReference>
<name>A0A922L9F3_DERFA</name>
<sequence length="110" mass="12550">MMCDKSDQYTVCSCYHDVLQIEFIANCGEEKKTKKNVKSSTDAAISITSKIKSNYSCEPFVQKSRKSTIQIYSNNKVNKANNNSNEKPKPKPKPKPTDYHQFLIQPVKTK</sequence>
<reference evidence="2" key="2">
    <citation type="journal article" date="2022" name="Res Sq">
        <title>Comparative Genomics Reveals Insights into the Divergent Evolution of Astigmatic Mites and Household Pest Adaptations.</title>
        <authorList>
            <person name="Xiong Q."/>
            <person name="Wan A.T.-Y."/>
            <person name="Liu X.-Y."/>
            <person name="Fung C.S.-H."/>
            <person name="Xiao X."/>
            <person name="Malainual N."/>
            <person name="Hou J."/>
            <person name="Wang L."/>
            <person name="Wang M."/>
            <person name="Yang K."/>
            <person name="Cui Y."/>
            <person name="Leung E."/>
            <person name="Nong W."/>
            <person name="Shin S.-K."/>
            <person name="Au S."/>
            <person name="Jeong K.Y."/>
            <person name="Chew F.T."/>
            <person name="Hui J."/>
            <person name="Leung T.F."/>
            <person name="Tungtrongchitr A."/>
            <person name="Zhong N."/>
            <person name="Liu Z."/>
            <person name="Tsui S."/>
        </authorList>
    </citation>
    <scope>NUCLEOTIDE SEQUENCE</scope>
    <source>
        <strain evidence="2">Derf</strain>
        <tissue evidence="2">Whole organism</tissue>
    </source>
</reference>